<dbReference type="Gene3D" id="1.20.1560.10">
    <property type="entry name" value="ABC transporter type 1, transmembrane domain"/>
    <property type="match status" value="1"/>
</dbReference>
<accession>A0ABW3H2V5</accession>
<feature type="transmembrane region" description="Helical" evidence="8">
    <location>
        <begin position="152"/>
        <end position="174"/>
    </location>
</feature>
<dbReference type="PANTHER" id="PTHR24221:SF402">
    <property type="entry name" value="IRON-SULFUR CLUSTERS TRANSPORTER ABCB7, MITOCHONDRIAL"/>
    <property type="match status" value="1"/>
</dbReference>
<dbReference type="PROSITE" id="PS50929">
    <property type="entry name" value="ABC_TM1F"/>
    <property type="match status" value="1"/>
</dbReference>
<dbReference type="InterPro" id="IPR003593">
    <property type="entry name" value="AAA+_ATPase"/>
</dbReference>
<feature type="transmembrane region" description="Helical" evidence="8">
    <location>
        <begin position="180"/>
        <end position="200"/>
    </location>
</feature>
<proteinExistence type="predicted"/>
<dbReference type="CDD" id="cd18582">
    <property type="entry name" value="ABC_6TM_ATM1_ABCB7"/>
    <property type="match status" value="1"/>
</dbReference>
<dbReference type="SMART" id="SM00382">
    <property type="entry name" value="AAA"/>
    <property type="match status" value="1"/>
</dbReference>
<dbReference type="PROSITE" id="PS00211">
    <property type="entry name" value="ABC_TRANSPORTER_1"/>
    <property type="match status" value="1"/>
</dbReference>
<dbReference type="RefSeq" id="WP_264942283.1">
    <property type="nucleotide sequence ID" value="NZ_JAPDRA010000001.1"/>
</dbReference>
<dbReference type="InterPro" id="IPR039421">
    <property type="entry name" value="Type_1_exporter"/>
</dbReference>
<keyword evidence="2" id="KW-0813">Transport</keyword>
<evidence type="ECO:0000313" key="11">
    <source>
        <dbReference type="EMBL" id="MFD0945477.1"/>
    </source>
</evidence>
<organism evidence="11 12">
    <name type="scientific">Sphingomonas canadensis</name>
    <dbReference type="NCBI Taxonomy" id="1219257"/>
    <lineage>
        <taxon>Bacteria</taxon>
        <taxon>Pseudomonadati</taxon>
        <taxon>Pseudomonadota</taxon>
        <taxon>Alphaproteobacteria</taxon>
        <taxon>Sphingomonadales</taxon>
        <taxon>Sphingomonadaceae</taxon>
        <taxon>Sphingomonas</taxon>
    </lineage>
</organism>
<evidence type="ECO:0000313" key="12">
    <source>
        <dbReference type="Proteomes" id="UP001596977"/>
    </source>
</evidence>
<evidence type="ECO:0000256" key="2">
    <source>
        <dbReference type="ARBA" id="ARBA00022448"/>
    </source>
</evidence>
<name>A0ABW3H2V5_9SPHN</name>
<dbReference type="PANTHER" id="PTHR24221">
    <property type="entry name" value="ATP-BINDING CASSETTE SUB-FAMILY B"/>
    <property type="match status" value="1"/>
</dbReference>
<dbReference type="Proteomes" id="UP001596977">
    <property type="component" value="Unassembled WGS sequence"/>
</dbReference>
<dbReference type="Pfam" id="PF00005">
    <property type="entry name" value="ABC_tran"/>
    <property type="match status" value="1"/>
</dbReference>
<keyword evidence="7 8" id="KW-0472">Membrane</keyword>
<dbReference type="PROSITE" id="PS50893">
    <property type="entry name" value="ABC_TRANSPORTER_2"/>
    <property type="match status" value="1"/>
</dbReference>
<dbReference type="SUPFAM" id="SSF52540">
    <property type="entry name" value="P-loop containing nucleoside triphosphate hydrolases"/>
    <property type="match status" value="1"/>
</dbReference>
<evidence type="ECO:0000259" key="9">
    <source>
        <dbReference type="PROSITE" id="PS50893"/>
    </source>
</evidence>
<dbReference type="InterPro" id="IPR011527">
    <property type="entry name" value="ABC1_TM_dom"/>
</dbReference>
<reference evidence="12" key="1">
    <citation type="journal article" date="2019" name="Int. J. Syst. Evol. Microbiol.">
        <title>The Global Catalogue of Microorganisms (GCM) 10K type strain sequencing project: providing services to taxonomists for standard genome sequencing and annotation.</title>
        <authorList>
            <consortium name="The Broad Institute Genomics Platform"/>
            <consortium name="The Broad Institute Genome Sequencing Center for Infectious Disease"/>
            <person name="Wu L."/>
            <person name="Ma J."/>
        </authorList>
    </citation>
    <scope>NUCLEOTIDE SEQUENCE [LARGE SCALE GENOMIC DNA]</scope>
    <source>
        <strain evidence="12">CCUG 62982</strain>
    </source>
</reference>
<evidence type="ECO:0000256" key="3">
    <source>
        <dbReference type="ARBA" id="ARBA00022692"/>
    </source>
</evidence>
<dbReference type="SUPFAM" id="SSF90123">
    <property type="entry name" value="ABC transporter transmembrane region"/>
    <property type="match status" value="1"/>
</dbReference>
<dbReference type="EMBL" id="JBHTJG010000001">
    <property type="protein sequence ID" value="MFD0945477.1"/>
    <property type="molecule type" value="Genomic_DNA"/>
</dbReference>
<dbReference type="Gene3D" id="3.40.50.300">
    <property type="entry name" value="P-loop containing nucleotide triphosphate hydrolases"/>
    <property type="match status" value="1"/>
</dbReference>
<evidence type="ECO:0000259" key="10">
    <source>
        <dbReference type="PROSITE" id="PS50929"/>
    </source>
</evidence>
<keyword evidence="12" id="KW-1185">Reference proteome</keyword>
<comment type="subcellular location">
    <subcellularLocation>
        <location evidence="1">Cell membrane</location>
        <topology evidence="1">Multi-pass membrane protein</topology>
    </subcellularLocation>
</comment>
<feature type="transmembrane region" description="Helical" evidence="8">
    <location>
        <begin position="271"/>
        <end position="289"/>
    </location>
</feature>
<dbReference type="InterPro" id="IPR003439">
    <property type="entry name" value="ABC_transporter-like_ATP-bd"/>
</dbReference>
<feature type="domain" description="ABC transporter" evidence="9">
    <location>
        <begin position="358"/>
        <end position="592"/>
    </location>
</feature>
<sequence length="607" mass="66124">MPPENPAGTSERPLLGTLRRFLPYLWPADAPGLRARIVIALAFVVASKLVQVYGAPFALQGAIDAMAGGSRDAVWLVVALVTGYAAARLGTVLFDNLRNAVFERVGQDATRRLAADVFRHLHKLSLRFHLERRTGAVTKVVERGTKSIDTMLYFLLFNIAPTILELALVLGIFWTRFGVWLVAGTVTMVVVYIGFTRMVTDWRAKLRQQMNDLDTGAVAHAVDSLLNFETVKYFNAEEREAARYERAVTAYAKAATVSENSLAWLNIGQAVITNLMLGAGMALVVFGWARHEFTTGDVVLVSTLLSQLFRPLDMLGFVYRTIRQGVIDMGSMFDLLDTNAEVKDAPGAQPLRVERGHLRLEGVHFAYDPDREILKGIDIDVPAGSTVAVVGPSGAGKSTLARLIFRFYDLTGGRITIDGQDIAQVTQASLRAAIGIVPQDTVLFNDTIGYNIAYGREGATQDEIADAARGAAIAGFIQSLPDGFDTRVGERGLKLSGGEKQRVAIARTLVKNPPVLILDEATSALDSRTEADIQATLEAIGRGRTTIVIAHRLSTVVNADRIVVLESGRVAEQGTHSQLLRKRGLYAEMWARQAQEREAGEDPVPAE</sequence>
<evidence type="ECO:0000256" key="5">
    <source>
        <dbReference type="ARBA" id="ARBA00022840"/>
    </source>
</evidence>
<evidence type="ECO:0000256" key="4">
    <source>
        <dbReference type="ARBA" id="ARBA00022741"/>
    </source>
</evidence>
<evidence type="ECO:0000256" key="1">
    <source>
        <dbReference type="ARBA" id="ARBA00004651"/>
    </source>
</evidence>
<evidence type="ECO:0000256" key="7">
    <source>
        <dbReference type="ARBA" id="ARBA00023136"/>
    </source>
</evidence>
<keyword evidence="5 11" id="KW-0067">ATP-binding</keyword>
<evidence type="ECO:0000256" key="6">
    <source>
        <dbReference type="ARBA" id="ARBA00022989"/>
    </source>
</evidence>
<dbReference type="GO" id="GO:0005524">
    <property type="term" value="F:ATP binding"/>
    <property type="evidence" value="ECO:0007669"/>
    <property type="project" value="UniProtKB-KW"/>
</dbReference>
<dbReference type="InterPro" id="IPR017871">
    <property type="entry name" value="ABC_transporter-like_CS"/>
</dbReference>
<keyword evidence="6 8" id="KW-1133">Transmembrane helix</keyword>
<feature type="domain" description="ABC transmembrane type-1" evidence="10">
    <location>
        <begin position="38"/>
        <end position="324"/>
    </location>
</feature>
<keyword evidence="3 8" id="KW-0812">Transmembrane</keyword>
<feature type="transmembrane region" description="Helical" evidence="8">
    <location>
        <begin position="33"/>
        <end position="53"/>
    </location>
</feature>
<feature type="transmembrane region" description="Helical" evidence="8">
    <location>
        <begin position="73"/>
        <end position="94"/>
    </location>
</feature>
<keyword evidence="4" id="KW-0547">Nucleotide-binding</keyword>
<dbReference type="InterPro" id="IPR027417">
    <property type="entry name" value="P-loop_NTPase"/>
</dbReference>
<dbReference type="InterPro" id="IPR036640">
    <property type="entry name" value="ABC1_TM_sf"/>
</dbReference>
<evidence type="ECO:0000256" key="8">
    <source>
        <dbReference type="SAM" id="Phobius"/>
    </source>
</evidence>
<protein>
    <submittedName>
        <fullName evidence="11">ABCB family ABC transporter ATP-binding protein/permease</fullName>
    </submittedName>
</protein>
<comment type="caution">
    <text evidence="11">The sequence shown here is derived from an EMBL/GenBank/DDBJ whole genome shotgun (WGS) entry which is preliminary data.</text>
</comment>
<dbReference type="Pfam" id="PF00664">
    <property type="entry name" value="ABC_membrane"/>
    <property type="match status" value="1"/>
</dbReference>
<gene>
    <name evidence="11" type="ORF">ACFQ1E_03900</name>
</gene>